<name>A0ACB9LJJ3_9MYRT</name>
<dbReference type="EMBL" id="CM042890">
    <property type="protein sequence ID" value="KAI4311253.1"/>
    <property type="molecule type" value="Genomic_DNA"/>
</dbReference>
<proteinExistence type="predicted"/>
<protein>
    <submittedName>
        <fullName evidence="1">Uncharacterized protein</fullName>
    </submittedName>
</protein>
<dbReference type="Proteomes" id="UP001057402">
    <property type="component" value="Chromosome 11"/>
</dbReference>
<keyword evidence="2" id="KW-1185">Reference proteome</keyword>
<reference evidence="2" key="1">
    <citation type="journal article" date="2023" name="Front. Plant Sci.">
        <title>Chromosomal-level genome assembly of Melastoma candidum provides insights into trichome evolution.</title>
        <authorList>
            <person name="Zhong Y."/>
            <person name="Wu W."/>
            <person name="Sun C."/>
            <person name="Zou P."/>
            <person name="Liu Y."/>
            <person name="Dai S."/>
            <person name="Zhou R."/>
        </authorList>
    </citation>
    <scope>NUCLEOTIDE SEQUENCE [LARGE SCALE GENOMIC DNA]</scope>
</reference>
<sequence>MSGSAAEVDAVSVLRAITPSLDPSKYKGQAGKIAVVGGCREYTGAPYFAAISALKIGSDLSHVFCTKDAAPVIKSYSPELIVHPILEESYSVRDEDKGHVSSKMLTEIGKWMERFDCLVVGPGLGRDPFLLDCISEILKLARLSNIPIVIDGDGLFLVTNCLDLVRGYPLAILTPNINEYKRLVQQVLNCEVCDEDADHQLQMLARQIGGVTIMRKGKTDLISDGEIVKSVSLYGSPRRCGGQGDILSGGVAVFTSWARRCGLSTEHNSAICQMSPTVLGCVAGSVLLRKAAGLAFESKRRSTLTTDIIELLGRSLEELCPAC</sequence>
<evidence type="ECO:0000313" key="2">
    <source>
        <dbReference type="Proteomes" id="UP001057402"/>
    </source>
</evidence>
<gene>
    <name evidence="1" type="ORF">MLD38_036162</name>
</gene>
<accession>A0ACB9LJJ3</accession>
<comment type="caution">
    <text evidence="1">The sequence shown here is derived from an EMBL/GenBank/DDBJ whole genome shotgun (WGS) entry which is preliminary data.</text>
</comment>
<evidence type="ECO:0000313" key="1">
    <source>
        <dbReference type="EMBL" id="KAI4311253.1"/>
    </source>
</evidence>
<organism evidence="1 2">
    <name type="scientific">Melastoma candidum</name>
    <dbReference type="NCBI Taxonomy" id="119954"/>
    <lineage>
        <taxon>Eukaryota</taxon>
        <taxon>Viridiplantae</taxon>
        <taxon>Streptophyta</taxon>
        <taxon>Embryophyta</taxon>
        <taxon>Tracheophyta</taxon>
        <taxon>Spermatophyta</taxon>
        <taxon>Magnoliopsida</taxon>
        <taxon>eudicotyledons</taxon>
        <taxon>Gunneridae</taxon>
        <taxon>Pentapetalae</taxon>
        <taxon>rosids</taxon>
        <taxon>malvids</taxon>
        <taxon>Myrtales</taxon>
        <taxon>Melastomataceae</taxon>
        <taxon>Melastomatoideae</taxon>
        <taxon>Melastomateae</taxon>
        <taxon>Melastoma</taxon>
    </lineage>
</organism>